<name>A0A820QI16_9BILA</name>
<accession>A0A820QI16</accession>
<sequence>TYFMRKLKEVQNRVNFIERTLKTQTSWLQHPLPNNTAPIAIKRRNFTISSLL</sequence>
<dbReference type="EMBL" id="CAJOBB010027095">
    <property type="protein sequence ID" value="CAF4420661.1"/>
    <property type="molecule type" value="Genomic_DNA"/>
</dbReference>
<evidence type="ECO:0000313" key="2">
    <source>
        <dbReference type="Proteomes" id="UP000663868"/>
    </source>
</evidence>
<dbReference type="Proteomes" id="UP000663868">
    <property type="component" value="Unassembled WGS sequence"/>
</dbReference>
<proteinExistence type="predicted"/>
<evidence type="ECO:0000313" key="1">
    <source>
        <dbReference type="EMBL" id="CAF4420661.1"/>
    </source>
</evidence>
<organism evidence="1 2">
    <name type="scientific">Adineta steineri</name>
    <dbReference type="NCBI Taxonomy" id="433720"/>
    <lineage>
        <taxon>Eukaryota</taxon>
        <taxon>Metazoa</taxon>
        <taxon>Spiralia</taxon>
        <taxon>Gnathifera</taxon>
        <taxon>Rotifera</taxon>
        <taxon>Eurotatoria</taxon>
        <taxon>Bdelloidea</taxon>
        <taxon>Adinetida</taxon>
        <taxon>Adinetidae</taxon>
        <taxon>Adineta</taxon>
    </lineage>
</organism>
<dbReference type="AlphaFoldDB" id="A0A820QI16"/>
<feature type="non-terminal residue" evidence="1">
    <location>
        <position position="1"/>
    </location>
</feature>
<reference evidence="1" key="1">
    <citation type="submission" date="2021-02" db="EMBL/GenBank/DDBJ databases">
        <authorList>
            <person name="Nowell W R."/>
        </authorList>
    </citation>
    <scope>NUCLEOTIDE SEQUENCE</scope>
</reference>
<gene>
    <name evidence="1" type="ORF">KXQ929_LOCUS52172</name>
</gene>
<protein>
    <submittedName>
        <fullName evidence="1">Uncharacterized protein</fullName>
    </submittedName>
</protein>
<comment type="caution">
    <text evidence="1">The sequence shown here is derived from an EMBL/GenBank/DDBJ whole genome shotgun (WGS) entry which is preliminary data.</text>
</comment>